<dbReference type="SMART" id="SM00028">
    <property type="entry name" value="TPR"/>
    <property type="match status" value="4"/>
</dbReference>
<accession>A0ABU3TCM0</accession>
<evidence type="ECO:0008006" key="6">
    <source>
        <dbReference type="Google" id="ProtNLM"/>
    </source>
</evidence>
<name>A0ABU3TCM0_9BACT</name>
<dbReference type="Pfam" id="PF00515">
    <property type="entry name" value="TPR_1"/>
    <property type="match status" value="1"/>
</dbReference>
<evidence type="ECO:0000256" key="2">
    <source>
        <dbReference type="ARBA" id="ARBA00022803"/>
    </source>
</evidence>
<dbReference type="PANTHER" id="PTHR44858">
    <property type="entry name" value="TETRATRICOPEPTIDE REPEAT PROTEIN 6"/>
    <property type="match status" value="1"/>
</dbReference>
<feature type="repeat" description="TPR" evidence="3">
    <location>
        <begin position="111"/>
        <end position="144"/>
    </location>
</feature>
<dbReference type="InterPro" id="IPR019734">
    <property type="entry name" value="TPR_rpt"/>
</dbReference>
<dbReference type="InterPro" id="IPR011990">
    <property type="entry name" value="TPR-like_helical_dom_sf"/>
</dbReference>
<dbReference type="PROSITE" id="PS50005">
    <property type="entry name" value="TPR"/>
    <property type="match status" value="1"/>
</dbReference>
<keyword evidence="1" id="KW-0677">Repeat</keyword>
<dbReference type="PANTHER" id="PTHR44858:SF1">
    <property type="entry name" value="UDP-N-ACETYLGLUCOSAMINE--PEPTIDE N-ACETYLGLUCOSAMINYLTRANSFERASE SPINDLY-RELATED"/>
    <property type="match status" value="1"/>
</dbReference>
<protein>
    <recommendedName>
        <fullName evidence="6">Tetratricopeptide repeat protein</fullName>
    </recommendedName>
</protein>
<organism evidence="4 5">
    <name type="scientific">Hymenobacter endophyticus</name>
    <dbReference type="NCBI Taxonomy" id="3076335"/>
    <lineage>
        <taxon>Bacteria</taxon>
        <taxon>Pseudomonadati</taxon>
        <taxon>Bacteroidota</taxon>
        <taxon>Cytophagia</taxon>
        <taxon>Cytophagales</taxon>
        <taxon>Hymenobacteraceae</taxon>
        <taxon>Hymenobacter</taxon>
    </lineage>
</organism>
<dbReference type="EMBL" id="JAWDJT010000001">
    <property type="protein sequence ID" value="MDU0369089.1"/>
    <property type="molecule type" value="Genomic_DNA"/>
</dbReference>
<dbReference type="RefSeq" id="WP_315996603.1">
    <property type="nucleotide sequence ID" value="NZ_JAWDJT010000001.1"/>
</dbReference>
<evidence type="ECO:0000256" key="3">
    <source>
        <dbReference type="PROSITE-ProRule" id="PRU00339"/>
    </source>
</evidence>
<keyword evidence="5" id="KW-1185">Reference proteome</keyword>
<evidence type="ECO:0000313" key="5">
    <source>
        <dbReference type="Proteomes" id="UP001250698"/>
    </source>
</evidence>
<gene>
    <name evidence="4" type="ORF">ROI90_01680</name>
</gene>
<reference evidence="4 5" key="1">
    <citation type="submission" date="2023-10" db="EMBL/GenBank/DDBJ databases">
        <title>Hymenobacter endophyticus sp. nov., an isolate from the leaf tissues of wheat.</title>
        <authorList>
            <person name="Dai Y."/>
        </authorList>
    </citation>
    <scope>NUCLEOTIDE SEQUENCE [LARGE SCALE GENOMIC DNA]</scope>
    <source>
        <strain evidence="4 5">ZK17L-C2</strain>
    </source>
</reference>
<dbReference type="Proteomes" id="UP001250698">
    <property type="component" value="Unassembled WGS sequence"/>
</dbReference>
<sequence>MDDQLVVPTHSSIILKYQIQSTALPSILIAFSILLGSCSHNSPLPQREAVLRALAEKRYEAASNKLDTLIAHQPDSIQHYILRGYAQDELQNYAAGIADFTAAIQIDSSSAIAYNNRGYAYYLSNQFKLAEQDYTCAIQLTPSFSPAFGNRALLYVATSKYQQAIQDVDCALALGDTTNSTYYNLKGYSELQLGYPSLAIRTLSCALRLDSAYRDAATHQRDARKALTDSINNQRVNR</sequence>
<dbReference type="InterPro" id="IPR050498">
    <property type="entry name" value="Ycf3"/>
</dbReference>
<evidence type="ECO:0000256" key="1">
    <source>
        <dbReference type="ARBA" id="ARBA00022737"/>
    </source>
</evidence>
<dbReference type="Pfam" id="PF13181">
    <property type="entry name" value="TPR_8"/>
    <property type="match status" value="1"/>
</dbReference>
<proteinExistence type="predicted"/>
<dbReference type="SUPFAM" id="SSF48452">
    <property type="entry name" value="TPR-like"/>
    <property type="match status" value="1"/>
</dbReference>
<comment type="caution">
    <text evidence="4">The sequence shown here is derived from an EMBL/GenBank/DDBJ whole genome shotgun (WGS) entry which is preliminary data.</text>
</comment>
<dbReference type="Gene3D" id="1.25.40.10">
    <property type="entry name" value="Tetratricopeptide repeat domain"/>
    <property type="match status" value="2"/>
</dbReference>
<evidence type="ECO:0000313" key="4">
    <source>
        <dbReference type="EMBL" id="MDU0369089.1"/>
    </source>
</evidence>
<keyword evidence="2 3" id="KW-0802">TPR repeat</keyword>